<evidence type="ECO:0000313" key="3">
    <source>
        <dbReference type="Proteomes" id="UP000739565"/>
    </source>
</evidence>
<dbReference type="Proteomes" id="UP000739565">
    <property type="component" value="Unassembled WGS sequence"/>
</dbReference>
<dbReference type="EMBL" id="JAHXRI010000006">
    <property type="protein sequence ID" value="MBZ1350101.1"/>
    <property type="molecule type" value="Genomic_DNA"/>
</dbReference>
<organism evidence="2 3">
    <name type="scientific">Zwartia hollandica</name>
    <dbReference type="NCBI Taxonomy" id="324606"/>
    <lineage>
        <taxon>Bacteria</taxon>
        <taxon>Pseudomonadati</taxon>
        <taxon>Pseudomonadota</taxon>
        <taxon>Betaproteobacteria</taxon>
        <taxon>Burkholderiales</taxon>
        <taxon>Alcaligenaceae</taxon>
        <taxon>Zwartia</taxon>
    </lineage>
</organism>
<evidence type="ECO:0000259" key="1">
    <source>
        <dbReference type="Pfam" id="PF00535"/>
    </source>
</evidence>
<evidence type="ECO:0000313" key="2">
    <source>
        <dbReference type="EMBL" id="MBZ1350101.1"/>
    </source>
</evidence>
<feature type="domain" description="Glycosyltransferase 2-like" evidence="1">
    <location>
        <begin position="4"/>
        <end position="130"/>
    </location>
</feature>
<dbReference type="InterPro" id="IPR001173">
    <property type="entry name" value="Glyco_trans_2-like"/>
</dbReference>
<proteinExistence type="predicted"/>
<dbReference type="Pfam" id="PF00535">
    <property type="entry name" value="Glycos_transf_2"/>
    <property type="match status" value="1"/>
</dbReference>
<protein>
    <submittedName>
        <fullName evidence="2">Glycosyltransferase</fullName>
    </submittedName>
</protein>
<sequence>MKISIVTISFNQREYLKASIESVLSQQGCSLEYIVVDPGSTDGSLELINSYGDRIIKVFQPDLGPADGLNQGFKIASGDIYGFINSDDYLLPNALAAIARFFDSSGADTFVSGMGFTQFPDGRRQLVSPSVLSRRSMLWRSAVIFQQATFFPAELFKGVGGFNVKNKTCWDYELYLKFLMNGASHKLIDDELAVFRLHDQSISGTGRLNDLYREELDSLFQQYVGRKRNWTDGLTTTYLRAERELRRRMAQILFPPKRST</sequence>
<gene>
    <name evidence="2" type="ORF">KZZ10_05540</name>
</gene>
<dbReference type="PANTHER" id="PTHR22916">
    <property type="entry name" value="GLYCOSYLTRANSFERASE"/>
    <property type="match status" value="1"/>
</dbReference>
<comment type="caution">
    <text evidence="2">The sequence shown here is derived from an EMBL/GenBank/DDBJ whole genome shotgun (WGS) entry which is preliminary data.</text>
</comment>
<name>A0A953NBA7_9BURK</name>
<keyword evidence="3" id="KW-1185">Reference proteome</keyword>
<dbReference type="SUPFAM" id="SSF53448">
    <property type="entry name" value="Nucleotide-diphospho-sugar transferases"/>
    <property type="match status" value="1"/>
</dbReference>
<dbReference type="RefSeq" id="WP_259660497.1">
    <property type="nucleotide sequence ID" value="NZ_JAHXRI010000006.1"/>
</dbReference>
<accession>A0A953NBA7</accession>
<dbReference type="InterPro" id="IPR029044">
    <property type="entry name" value="Nucleotide-diphossugar_trans"/>
</dbReference>
<reference evidence="2" key="1">
    <citation type="submission" date="2021-07" db="EMBL/GenBank/DDBJ databases">
        <title>New genus and species of the family Alcaligenaceae.</title>
        <authorList>
            <person name="Hahn M.W."/>
        </authorList>
    </citation>
    <scope>NUCLEOTIDE SEQUENCE</scope>
    <source>
        <strain evidence="2">LF4-65</strain>
    </source>
</reference>
<dbReference type="PANTHER" id="PTHR22916:SF65">
    <property type="entry name" value="SLR1065 PROTEIN"/>
    <property type="match status" value="1"/>
</dbReference>
<dbReference type="CDD" id="cd06433">
    <property type="entry name" value="GT_2_WfgS_like"/>
    <property type="match status" value="1"/>
</dbReference>
<dbReference type="Gene3D" id="3.90.550.10">
    <property type="entry name" value="Spore Coat Polysaccharide Biosynthesis Protein SpsA, Chain A"/>
    <property type="match status" value="1"/>
</dbReference>
<dbReference type="AlphaFoldDB" id="A0A953NBA7"/>
<dbReference type="GO" id="GO:0016758">
    <property type="term" value="F:hexosyltransferase activity"/>
    <property type="evidence" value="ECO:0007669"/>
    <property type="project" value="UniProtKB-ARBA"/>
</dbReference>